<accession>A0AAW0WVR1</accession>
<reference evidence="3 4" key="1">
    <citation type="journal article" date="2024" name="BMC Genomics">
        <title>Genome assembly of redclaw crayfish (Cherax quadricarinatus) provides insights into its immune adaptation and hypoxia tolerance.</title>
        <authorList>
            <person name="Liu Z."/>
            <person name="Zheng J."/>
            <person name="Li H."/>
            <person name="Fang K."/>
            <person name="Wang S."/>
            <person name="He J."/>
            <person name="Zhou D."/>
            <person name="Weng S."/>
            <person name="Chi M."/>
            <person name="Gu Z."/>
            <person name="He J."/>
            <person name="Li F."/>
            <person name="Wang M."/>
        </authorList>
    </citation>
    <scope>NUCLEOTIDE SEQUENCE [LARGE SCALE GENOMIC DNA]</scope>
    <source>
        <strain evidence="3">ZL_2023a</strain>
    </source>
</reference>
<dbReference type="Proteomes" id="UP001445076">
    <property type="component" value="Unassembled WGS sequence"/>
</dbReference>
<evidence type="ECO:0000313" key="4">
    <source>
        <dbReference type="Proteomes" id="UP001445076"/>
    </source>
</evidence>
<dbReference type="InterPro" id="IPR036065">
    <property type="entry name" value="BolA-like_sf"/>
</dbReference>
<dbReference type="EMBL" id="JARKIK010000062">
    <property type="protein sequence ID" value="KAK8731061.1"/>
    <property type="molecule type" value="Genomic_DNA"/>
</dbReference>
<gene>
    <name evidence="3" type="ORF">OTU49_007780</name>
</gene>
<dbReference type="GO" id="GO:0005759">
    <property type="term" value="C:mitochondrial matrix"/>
    <property type="evidence" value="ECO:0007669"/>
    <property type="project" value="TreeGrafter"/>
</dbReference>
<sequence>GRLYKPTTTTTMIGLRRFFNISLISVRGLSDAASSVSEIRLTDLLRRRFPQASTVEVQDISGGCGSMYEVWVEAPNFKGLSRVKQHKLITEALKSEIKQMHGLRITTSVPDED</sequence>
<dbReference type="Pfam" id="PF01722">
    <property type="entry name" value="BolA"/>
    <property type="match status" value="1"/>
</dbReference>
<dbReference type="PANTHER" id="PTHR46188:SF1">
    <property type="entry name" value="BOLA-LIKE PROTEIN 3"/>
    <property type="match status" value="1"/>
</dbReference>
<keyword evidence="4" id="KW-1185">Reference proteome</keyword>
<evidence type="ECO:0000256" key="1">
    <source>
        <dbReference type="ARBA" id="ARBA00005578"/>
    </source>
</evidence>
<dbReference type="InterPro" id="IPR052275">
    <property type="entry name" value="Mt_Fe-S_assembly_factor"/>
</dbReference>
<proteinExistence type="inferred from homology"/>
<evidence type="ECO:0008006" key="5">
    <source>
        <dbReference type="Google" id="ProtNLM"/>
    </source>
</evidence>
<evidence type="ECO:0000313" key="3">
    <source>
        <dbReference type="EMBL" id="KAK8731061.1"/>
    </source>
</evidence>
<evidence type="ECO:0000256" key="2">
    <source>
        <dbReference type="RuleBase" id="RU003860"/>
    </source>
</evidence>
<name>A0AAW0WVR1_CHEQU</name>
<comment type="caution">
    <text evidence="3">The sequence shown here is derived from an EMBL/GenBank/DDBJ whole genome shotgun (WGS) entry which is preliminary data.</text>
</comment>
<dbReference type="InterPro" id="IPR002634">
    <property type="entry name" value="BolA"/>
</dbReference>
<dbReference type="AlphaFoldDB" id="A0AAW0WVR1"/>
<dbReference type="SUPFAM" id="SSF82657">
    <property type="entry name" value="BolA-like"/>
    <property type="match status" value="1"/>
</dbReference>
<comment type="similarity">
    <text evidence="1 2">Belongs to the BolA/IbaG family.</text>
</comment>
<feature type="non-terminal residue" evidence="3">
    <location>
        <position position="1"/>
    </location>
</feature>
<dbReference type="PANTHER" id="PTHR46188">
    <property type="entry name" value="BOLA-LIKE PROTEIN 3"/>
    <property type="match status" value="1"/>
</dbReference>
<organism evidence="3 4">
    <name type="scientific">Cherax quadricarinatus</name>
    <name type="common">Australian red claw crayfish</name>
    <dbReference type="NCBI Taxonomy" id="27406"/>
    <lineage>
        <taxon>Eukaryota</taxon>
        <taxon>Metazoa</taxon>
        <taxon>Ecdysozoa</taxon>
        <taxon>Arthropoda</taxon>
        <taxon>Crustacea</taxon>
        <taxon>Multicrustacea</taxon>
        <taxon>Malacostraca</taxon>
        <taxon>Eumalacostraca</taxon>
        <taxon>Eucarida</taxon>
        <taxon>Decapoda</taxon>
        <taxon>Pleocyemata</taxon>
        <taxon>Astacidea</taxon>
        <taxon>Parastacoidea</taxon>
        <taxon>Parastacidae</taxon>
        <taxon>Cherax</taxon>
    </lineage>
</organism>
<dbReference type="Gene3D" id="3.30.300.90">
    <property type="entry name" value="BolA-like"/>
    <property type="match status" value="1"/>
</dbReference>
<protein>
    <recommendedName>
        <fullName evidence="5">BolA-like protein 3</fullName>
    </recommendedName>
</protein>